<evidence type="ECO:0000313" key="9">
    <source>
        <dbReference type="EMBL" id="PWN06376.1"/>
    </source>
</evidence>
<dbReference type="GO" id="GO:0030632">
    <property type="term" value="P:D-alanine biosynthetic process"/>
    <property type="evidence" value="ECO:0007669"/>
    <property type="project" value="UniProtKB-UniRule"/>
</dbReference>
<dbReference type="PANTHER" id="PTHR30511:SF0">
    <property type="entry name" value="ALANINE RACEMASE, CATABOLIC-RELATED"/>
    <property type="match status" value="1"/>
</dbReference>
<evidence type="ECO:0000256" key="6">
    <source>
        <dbReference type="PIRSR" id="PIRSR600821-50"/>
    </source>
</evidence>
<dbReference type="InterPro" id="IPR009006">
    <property type="entry name" value="Ala_racemase/Decarboxylase_C"/>
</dbReference>
<dbReference type="InterPro" id="IPR000821">
    <property type="entry name" value="Ala_racemase"/>
</dbReference>
<feature type="active site" description="Proton acceptor; specific for D-alanine" evidence="5">
    <location>
        <position position="44"/>
    </location>
</feature>
<comment type="pathway">
    <text evidence="5">Amino-acid biosynthesis; D-alanine biosynthesis; D-alanine from L-alanine: step 1/1.</text>
</comment>
<name>A0A316U0T4_9BACT</name>
<evidence type="ECO:0000313" key="10">
    <source>
        <dbReference type="Proteomes" id="UP000245533"/>
    </source>
</evidence>
<organism evidence="9 10">
    <name type="scientific">Rhodohalobacter mucosus</name>
    <dbReference type="NCBI Taxonomy" id="2079485"/>
    <lineage>
        <taxon>Bacteria</taxon>
        <taxon>Pseudomonadati</taxon>
        <taxon>Balneolota</taxon>
        <taxon>Balneolia</taxon>
        <taxon>Balneolales</taxon>
        <taxon>Balneolaceae</taxon>
        <taxon>Rhodohalobacter</taxon>
    </lineage>
</organism>
<comment type="cofactor">
    <cofactor evidence="2 5 6">
        <name>pyridoxal 5'-phosphate</name>
        <dbReference type="ChEBI" id="CHEBI:597326"/>
    </cofactor>
</comment>
<keyword evidence="4 5" id="KW-0413">Isomerase</keyword>
<dbReference type="InterPro" id="IPR029066">
    <property type="entry name" value="PLP-binding_barrel"/>
</dbReference>
<feature type="binding site" evidence="5 7">
    <location>
        <position position="305"/>
    </location>
    <ligand>
        <name>substrate</name>
    </ligand>
</feature>
<dbReference type="Pfam" id="PF00842">
    <property type="entry name" value="Ala_racemase_C"/>
    <property type="match status" value="1"/>
</dbReference>
<evidence type="ECO:0000256" key="3">
    <source>
        <dbReference type="ARBA" id="ARBA00022898"/>
    </source>
</evidence>
<dbReference type="InterPro" id="IPR011079">
    <property type="entry name" value="Ala_racemase_C"/>
</dbReference>
<evidence type="ECO:0000256" key="4">
    <source>
        <dbReference type="ARBA" id="ARBA00023235"/>
    </source>
</evidence>
<dbReference type="GO" id="GO:0005829">
    <property type="term" value="C:cytosol"/>
    <property type="evidence" value="ECO:0007669"/>
    <property type="project" value="TreeGrafter"/>
</dbReference>
<dbReference type="InterPro" id="IPR001608">
    <property type="entry name" value="Ala_racemase_N"/>
</dbReference>
<dbReference type="FunFam" id="3.20.20.10:FF:000002">
    <property type="entry name" value="Alanine racemase"/>
    <property type="match status" value="1"/>
</dbReference>
<comment type="caution">
    <text evidence="9">The sequence shown here is derived from an EMBL/GenBank/DDBJ whole genome shotgun (WGS) entry which is preliminary data.</text>
</comment>
<dbReference type="GO" id="GO:0030170">
    <property type="term" value="F:pyridoxal phosphate binding"/>
    <property type="evidence" value="ECO:0007669"/>
    <property type="project" value="UniProtKB-UniRule"/>
</dbReference>
<dbReference type="Proteomes" id="UP000245533">
    <property type="component" value="Unassembled WGS sequence"/>
</dbReference>
<feature type="active site" description="Proton acceptor; specific for L-alanine" evidence="5">
    <location>
        <position position="257"/>
    </location>
</feature>
<dbReference type="SUPFAM" id="SSF51419">
    <property type="entry name" value="PLP-binding barrel"/>
    <property type="match status" value="1"/>
</dbReference>
<dbReference type="GO" id="GO:0008784">
    <property type="term" value="F:alanine racemase activity"/>
    <property type="evidence" value="ECO:0007669"/>
    <property type="project" value="UniProtKB-UniRule"/>
</dbReference>
<gene>
    <name evidence="9" type="primary">alr</name>
    <name evidence="9" type="ORF">DDZ15_11180</name>
</gene>
<dbReference type="NCBIfam" id="TIGR00492">
    <property type="entry name" value="alr"/>
    <property type="match status" value="1"/>
</dbReference>
<dbReference type="AlphaFoldDB" id="A0A316U0T4"/>
<feature type="binding site" evidence="5 7">
    <location>
        <position position="134"/>
    </location>
    <ligand>
        <name>substrate</name>
    </ligand>
</feature>
<keyword evidence="10" id="KW-1185">Reference proteome</keyword>
<evidence type="ECO:0000256" key="5">
    <source>
        <dbReference type="HAMAP-Rule" id="MF_01201"/>
    </source>
</evidence>
<comment type="similarity">
    <text evidence="5">Belongs to the alanine racemase family.</text>
</comment>
<evidence type="ECO:0000256" key="2">
    <source>
        <dbReference type="ARBA" id="ARBA00001933"/>
    </source>
</evidence>
<dbReference type="HAMAP" id="MF_01201">
    <property type="entry name" value="Ala_racemase"/>
    <property type="match status" value="1"/>
</dbReference>
<proteinExistence type="inferred from homology"/>
<dbReference type="PRINTS" id="PR00992">
    <property type="entry name" value="ALARACEMASE"/>
</dbReference>
<dbReference type="PANTHER" id="PTHR30511">
    <property type="entry name" value="ALANINE RACEMASE"/>
    <property type="match status" value="1"/>
</dbReference>
<evidence type="ECO:0000256" key="7">
    <source>
        <dbReference type="PIRSR" id="PIRSR600821-52"/>
    </source>
</evidence>
<dbReference type="Pfam" id="PF01168">
    <property type="entry name" value="Ala_racemase_N"/>
    <property type="match status" value="1"/>
</dbReference>
<keyword evidence="3 5" id="KW-0663">Pyridoxal phosphate</keyword>
<dbReference type="SMART" id="SM01005">
    <property type="entry name" value="Ala_racemase_C"/>
    <property type="match status" value="1"/>
</dbReference>
<dbReference type="EC" id="5.1.1.1" evidence="5"/>
<sequence>MLWEQKVKNHFPDSHAEIHLGTILNNLRTIHKRAGTEKVFAVVKCDAYRHGAVRVSRHIEDAADWFGVASVDEGIQLRMGGLKKPILVFNVPGYDTAAAYHTHNLTATVSHKTHFDTLMDGTRYQLNFDTGMGRFGFMPEDAADVRQLAVMNQRLSCSGIYSHYATADDPGSDFVRKQYERFSNITELFKEIPLRHMSNTGAVANYDIGHFNMVRTGVGMLGYNSGEKRYDWLKPALTWKTRIVQIRKIKKETPVSYSSTWKAPQEGYLATIPVGYGDGIPRSLSNKLKVWIDGELYPQVGNVTMDNIMVFLGEKQLPAETEVTLLGGEGWNAHDWAEKAGTNVHEILTNITGRVEKIYGES</sequence>
<protein>
    <recommendedName>
        <fullName evidence="5">Alanine racemase</fullName>
        <ecNumber evidence="5">5.1.1.1</ecNumber>
    </recommendedName>
</protein>
<dbReference type="SUPFAM" id="SSF50621">
    <property type="entry name" value="Alanine racemase C-terminal domain-like"/>
    <property type="match status" value="1"/>
</dbReference>
<dbReference type="Gene3D" id="2.40.37.10">
    <property type="entry name" value="Lyase, Ornithine Decarboxylase, Chain A, domain 1"/>
    <property type="match status" value="1"/>
</dbReference>
<dbReference type="CDD" id="cd00430">
    <property type="entry name" value="PLPDE_III_AR"/>
    <property type="match status" value="1"/>
</dbReference>
<evidence type="ECO:0000256" key="1">
    <source>
        <dbReference type="ARBA" id="ARBA00000316"/>
    </source>
</evidence>
<dbReference type="EMBL" id="QGGB01000007">
    <property type="protein sequence ID" value="PWN06376.1"/>
    <property type="molecule type" value="Genomic_DNA"/>
</dbReference>
<evidence type="ECO:0000259" key="8">
    <source>
        <dbReference type="SMART" id="SM01005"/>
    </source>
</evidence>
<comment type="function">
    <text evidence="5">Catalyzes the interconversion of L-alanine and D-alanine. May also act on other amino acids.</text>
</comment>
<accession>A0A316U0T4</accession>
<dbReference type="Gene3D" id="3.20.20.10">
    <property type="entry name" value="Alanine racemase"/>
    <property type="match status" value="1"/>
</dbReference>
<reference evidence="9 10" key="1">
    <citation type="submission" date="2018-05" db="EMBL/GenBank/DDBJ databases">
        <title>Rhodohalobacter halophilus gen. nov., sp. nov., a moderately halophilic member of the family Balneolaceae.</title>
        <authorList>
            <person name="Liu Z.-W."/>
        </authorList>
    </citation>
    <scope>NUCLEOTIDE SEQUENCE [LARGE SCALE GENOMIC DNA]</scope>
    <source>
        <strain evidence="9 10">8A47</strain>
    </source>
</reference>
<feature type="domain" description="Alanine racemase C-terminal" evidence="8">
    <location>
        <begin position="236"/>
        <end position="360"/>
    </location>
</feature>
<dbReference type="UniPathway" id="UPA00042">
    <property type="reaction ID" value="UER00497"/>
</dbReference>
<comment type="catalytic activity">
    <reaction evidence="1 5">
        <text>L-alanine = D-alanine</text>
        <dbReference type="Rhea" id="RHEA:20249"/>
        <dbReference type="ChEBI" id="CHEBI:57416"/>
        <dbReference type="ChEBI" id="CHEBI:57972"/>
        <dbReference type="EC" id="5.1.1.1"/>
    </reaction>
</comment>
<feature type="modified residue" description="N6-(pyridoxal phosphate)lysine" evidence="5 6">
    <location>
        <position position="44"/>
    </location>
</feature>